<sequence>MSPEEEIRIALERARQGTGAFFVAVQDILGFLTIYSADVEENFVRRWLSRMEGMLLNFATMETGDGEGPPSFSFGDLGKFYYYAGVLNPQLYVVGLFPKRTGAAKILYAMGGIVEELKGFHETLLELRETTRGKYLEMKEREGERKVVRRKKRYLSPHQVEAIKDAFQNEIGPAGEYIFNATLIE</sequence>
<dbReference type="Proteomes" id="UP000885792">
    <property type="component" value="Unassembled WGS sequence"/>
</dbReference>
<proteinExistence type="predicted"/>
<feature type="non-terminal residue" evidence="1">
    <location>
        <position position="185"/>
    </location>
</feature>
<dbReference type="EMBL" id="DRNB01000240">
    <property type="protein sequence ID" value="HHJ64570.1"/>
    <property type="molecule type" value="Genomic_DNA"/>
</dbReference>
<accession>A0A7C5LAZ9</accession>
<organism evidence="1">
    <name type="scientific">Aquifex aeolicus</name>
    <dbReference type="NCBI Taxonomy" id="63363"/>
    <lineage>
        <taxon>Bacteria</taxon>
        <taxon>Pseudomonadati</taxon>
        <taxon>Aquificota</taxon>
        <taxon>Aquificia</taxon>
        <taxon>Aquificales</taxon>
        <taxon>Aquificaceae</taxon>
        <taxon>Aquifex</taxon>
    </lineage>
</organism>
<evidence type="ECO:0008006" key="2">
    <source>
        <dbReference type="Google" id="ProtNLM"/>
    </source>
</evidence>
<gene>
    <name evidence="1" type="ORF">ENJ61_06645</name>
</gene>
<evidence type="ECO:0000313" key="1">
    <source>
        <dbReference type="EMBL" id="HHJ64570.1"/>
    </source>
</evidence>
<name>A0A7C5LAZ9_AQUAO</name>
<protein>
    <recommendedName>
        <fullName evidence="2">Roadblock/LAMTOR2 domain-containing protein</fullName>
    </recommendedName>
</protein>
<reference evidence="1" key="1">
    <citation type="journal article" date="2020" name="mSystems">
        <title>Genome- and Community-Level Interaction Insights into Carbon Utilization and Element Cycling Functions of Hydrothermarchaeota in Hydrothermal Sediment.</title>
        <authorList>
            <person name="Zhou Z."/>
            <person name="Liu Y."/>
            <person name="Xu W."/>
            <person name="Pan J."/>
            <person name="Luo Z.H."/>
            <person name="Li M."/>
        </authorList>
    </citation>
    <scope>NUCLEOTIDE SEQUENCE [LARGE SCALE GENOMIC DNA]</scope>
    <source>
        <strain evidence="1">HyVt-501</strain>
    </source>
</reference>
<comment type="caution">
    <text evidence="1">The sequence shown here is derived from an EMBL/GenBank/DDBJ whole genome shotgun (WGS) entry which is preliminary data.</text>
</comment>
<dbReference type="AlphaFoldDB" id="A0A7C5LAZ9"/>